<reference evidence="15 16" key="1">
    <citation type="journal article" date="2007" name="Proc. Natl. Acad. Sci. U.S.A.">
        <title>The tiny eukaryote Ostreococcus provides genomic insights into the paradox of plankton speciation.</title>
        <authorList>
            <person name="Palenik B."/>
            <person name="Grimwood J."/>
            <person name="Aerts A."/>
            <person name="Rouze P."/>
            <person name="Salamov A."/>
            <person name="Putnam N."/>
            <person name="Dupont C."/>
            <person name="Jorgensen R."/>
            <person name="Derelle E."/>
            <person name="Rombauts S."/>
            <person name="Zhou K."/>
            <person name="Otillar R."/>
            <person name="Merchant S.S."/>
            <person name="Podell S."/>
            <person name="Gaasterland T."/>
            <person name="Napoli C."/>
            <person name="Gendler K."/>
            <person name="Manuell A."/>
            <person name="Tai V."/>
            <person name="Vallon O."/>
            <person name="Piganeau G."/>
            <person name="Jancek S."/>
            <person name="Heijde M."/>
            <person name="Jabbari K."/>
            <person name="Bowler C."/>
            <person name="Lohr M."/>
            <person name="Robbens S."/>
            <person name="Werner G."/>
            <person name="Dubchak I."/>
            <person name="Pazour G.J."/>
            <person name="Ren Q."/>
            <person name="Paulsen I."/>
            <person name="Delwiche C."/>
            <person name="Schmutz J."/>
            <person name="Rokhsar D."/>
            <person name="Van de Peer Y."/>
            <person name="Moreau H."/>
            <person name="Grigoriev I.V."/>
        </authorList>
    </citation>
    <scope>NUCLEOTIDE SEQUENCE [LARGE SCALE GENOMIC DNA]</scope>
    <source>
        <strain evidence="15 16">CCE9901</strain>
    </source>
</reference>
<dbReference type="InterPro" id="IPR002305">
    <property type="entry name" value="aa-tRNA-synth_Ic"/>
</dbReference>
<feature type="region of interest" description="Disordered" evidence="14">
    <location>
        <begin position="425"/>
        <end position="484"/>
    </location>
</feature>
<keyword evidence="6 13" id="KW-0436">Ligase</keyword>
<dbReference type="InterPro" id="IPR002306">
    <property type="entry name" value="Trp-tRNA-ligase"/>
</dbReference>
<evidence type="ECO:0000313" key="16">
    <source>
        <dbReference type="Proteomes" id="UP000001568"/>
    </source>
</evidence>
<evidence type="ECO:0000256" key="14">
    <source>
        <dbReference type="SAM" id="MobiDB-lite"/>
    </source>
</evidence>
<keyword evidence="8 13" id="KW-0067">ATP-binding</keyword>
<evidence type="ECO:0000256" key="9">
    <source>
        <dbReference type="ARBA" id="ARBA00022917"/>
    </source>
</evidence>
<keyword evidence="16" id="KW-1185">Reference proteome</keyword>
<evidence type="ECO:0000256" key="4">
    <source>
        <dbReference type="ARBA" id="ARBA00013782"/>
    </source>
</evidence>
<dbReference type="InterPro" id="IPR014729">
    <property type="entry name" value="Rossmann-like_a/b/a_fold"/>
</dbReference>
<comment type="similarity">
    <text evidence="2 13">Belongs to the class-I aminoacyl-tRNA synthetase family.</text>
</comment>
<feature type="compositionally biased region" description="Basic and acidic residues" evidence="14">
    <location>
        <begin position="461"/>
        <end position="477"/>
    </location>
</feature>
<dbReference type="Gramene" id="ABO96728">
    <property type="protein sequence ID" value="ABO96728"/>
    <property type="gene ID" value="OSTLU_32113"/>
</dbReference>
<accession>A4RYQ7</accession>
<evidence type="ECO:0000256" key="11">
    <source>
        <dbReference type="ARBA" id="ARBA00030268"/>
    </source>
</evidence>
<dbReference type="Gene3D" id="3.40.50.620">
    <property type="entry name" value="HUPs"/>
    <property type="match status" value="1"/>
</dbReference>
<feature type="region of interest" description="Disordered" evidence="14">
    <location>
        <begin position="1"/>
        <end position="25"/>
    </location>
</feature>
<dbReference type="GeneID" id="5002227"/>
<comment type="subcellular location">
    <subcellularLocation>
        <location evidence="1">Cytoplasm</location>
    </subcellularLocation>
</comment>
<evidence type="ECO:0000256" key="13">
    <source>
        <dbReference type="RuleBase" id="RU363036"/>
    </source>
</evidence>
<feature type="compositionally biased region" description="Basic and acidic residues" evidence="14">
    <location>
        <begin position="435"/>
        <end position="446"/>
    </location>
</feature>
<dbReference type="PANTHER" id="PTHR10055:SF1">
    <property type="entry name" value="TRYPTOPHAN--TRNA LIGASE, CYTOPLASMIC"/>
    <property type="match status" value="1"/>
</dbReference>
<dbReference type="HOGENOM" id="CLU_032621_0_1_1"/>
<proteinExistence type="inferred from homology"/>
<dbReference type="FunFam" id="1.10.240.10:FF:000007">
    <property type="entry name" value="Tryptophan--tRNA ligase"/>
    <property type="match status" value="1"/>
</dbReference>
<dbReference type="Proteomes" id="UP000001568">
    <property type="component" value="Chromosome 6"/>
</dbReference>
<dbReference type="GO" id="GO:0004830">
    <property type="term" value="F:tryptophan-tRNA ligase activity"/>
    <property type="evidence" value="ECO:0007669"/>
    <property type="project" value="UniProtKB-EC"/>
</dbReference>
<dbReference type="GO" id="GO:0006436">
    <property type="term" value="P:tryptophanyl-tRNA aminoacylation"/>
    <property type="evidence" value="ECO:0007669"/>
    <property type="project" value="InterPro"/>
</dbReference>
<keyword evidence="9 13" id="KW-0648">Protein biosynthesis</keyword>
<dbReference type="GO" id="GO:0048608">
    <property type="term" value="P:reproductive structure development"/>
    <property type="evidence" value="ECO:0007669"/>
    <property type="project" value="UniProtKB-ARBA"/>
</dbReference>
<comment type="catalytic activity">
    <reaction evidence="12">
        <text>tRNA(Trp) + L-tryptophan + ATP = L-tryptophyl-tRNA(Trp) + AMP + diphosphate + H(+)</text>
        <dbReference type="Rhea" id="RHEA:24080"/>
        <dbReference type="Rhea" id="RHEA-COMP:9671"/>
        <dbReference type="Rhea" id="RHEA-COMP:9705"/>
        <dbReference type="ChEBI" id="CHEBI:15378"/>
        <dbReference type="ChEBI" id="CHEBI:30616"/>
        <dbReference type="ChEBI" id="CHEBI:33019"/>
        <dbReference type="ChEBI" id="CHEBI:57912"/>
        <dbReference type="ChEBI" id="CHEBI:78442"/>
        <dbReference type="ChEBI" id="CHEBI:78535"/>
        <dbReference type="ChEBI" id="CHEBI:456215"/>
        <dbReference type="EC" id="6.1.1.2"/>
    </reaction>
</comment>
<dbReference type="CDD" id="cd00806">
    <property type="entry name" value="TrpRS_core"/>
    <property type="match status" value="1"/>
</dbReference>
<dbReference type="InterPro" id="IPR001412">
    <property type="entry name" value="aa-tRNA-synth_I_CS"/>
</dbReference>
<evidence type="ECO:0000256" key="7">
    <source>
        <dbReference type="ARBA" id="ARBA00022741"/>
    </source>
</evidence>
<gene>
    <name evidence="15" type="ORF">OSTLU_32113</name>
</gene>
<dbReference type="RefSeq" id="XP_001418435.1">
    <property type="nucleotide sequence ID" value="XM_001418398.1"/>
</dbReference>
<dbReference type="AlphaFoldDB" id="A4RYQ7"/>
<organism evidence="15 16">
    <name type="scientific">Ostreococcus lucimarinus (strain CCE9901)</name>
    <dbReference type="NCBI Taxonomy" id="436017"/>
    <lineage>
        <taxon>Eukaryota</taxon>
        <taxon>Viridiplantae</taxon>
        <taxon>Chlorophyta</taxon>
        <taxon>Mamiellophyceae</taxon>
        <taxon>Mamiellales</taxon>
        <taxon>Bathycoccaceae</taxon>
        <taxon>Ostreococcus</taxon>
    </lineage>
</organism>
<evidence type="ECO:0000256" key="3">
    <source>
        <dbReference type="ARBA" id="ARBA00013161"/>
    </source>
</evidence>
<dbReference type="OMA" id="SIYHRFM"/>
<dbReference type="EC" id="6.1.1.2" evidence="3"/>
<dbReference type="FunFam" id="3.40.50.620:FF:000033">
    <property type="entry name" value="tryptophan--tRNA ligase, cytoplasmic"/>
    <property type="match status" value="1"/>
</dbReference>
<dbReference type="Pfam" id="PF00579">
    <property type="entry name" value="tRNA-synt_1b"/>
    <property type="match status" value="1"/>
</dbReference>
<dbReference type="PANTHER" id="PTHR10055">
    <property type="entry name" value="TRYPTOPHANYL-TRNA SYNTHETASE"/>
    <property type="match status" value="1"/>
</dbReference>
<dbReference type="GO" id="GO:0005737">
    <property type="term" value="C:cytoplasm"/>
    <property type="evidence" value="ECO:0007669"/>
    <property type="project" value="UniProtKB-SubCell"/>
</dbReference>
<evidence type="ECO:0000313" key="15">
    <source>
        <dbReference type="EMBL" id="ABO96728.1"/>
    </source>
</evidence>
<keyword evidence="5" id="KW-0963">Cytoplasm</keyword>
<dbReference type="Gene3D" id="1.10.240.10">
    <property type="entry name" value="Tyrosyl-Transfer RNA Synthetase"/>
    <property type="match status" value="1"/>
</dbReference>
<evidence type="ECO:0000256" key="10">
    <source>
        <dbReference type="ARBA" id="ARBA00023146"/>
    </source>
</evidence>
<dbReference type="EMBL" id="CP000586">
    <property type="protein sequence ID" value="ABO96728.1"/>
    <property type="molecule type" value="Genomic_DNA"/>
</dbReference>
<dbReference type="STRING" id="436017.A4RYQ7"/>
<dbReference type="SUPFAM" id="SSF52374">
    <property type="entry name" value="Nucleotidylyl transferase"/>
    <property type="match status" value="1"/>
</dbReference>
<sequence length="484" mass="53884">MTDVEDDARETTATEQVVTPWDVEGKDGGGIDYDKLVRDFGCSTIDREMIERVERVTGRKAHPFLRRGMFFAHRELDLILDAYERGEKFYLYTGRGPSSESLHLGHLIPFQFTKWLQDAFKVPLVIQLTDDEKFLWKDLSLEECGRLARENAKDIIACGFDPKRTFIFSDVQYMSTPFYKNMMKIAKCVTLNQVKGIFGFTGESNIGQVGFPPTQAAPSFPDCFPHMFGESKTSLRCLIPCAIDQDPYFRMTRDVAPRIGGYKPALIESRFFPALKGESGKMSASDATSAIYVTDTPKEIKTKVNKYAFSGGQLTVEDHRRLGGNLDTDISWKWLNFFLDDDQALAEIGEEYSSGRMLSGEIKAKLIETLVPICQGHQDARAKVTDAMIDEFMSTKPRVFASLFGDMGDVAGALDEATIANTKPGIAIGAPEDTGSVKKEQDKAQTGEDGGQMSKSQQKKLLKEQQIAEKKRAKEAAKAAGQAQ</sequence>
<dbReference type="eggNOG" id="KOG2145">
    <property type="taxonomic scope" value="Eukaryota"/>
</dbReference>
<evidence type="ECO:0000256" key="2">
    <source>
        <dbReference type="ARBA" id="ARBA00005594"/>
    </source>
</evidence>
<evidence type="ECO:0000256" key="8">
    <source>
        <dbReference type="ARBA" id="ARBA00022840"/>
    </source>
</evidence>
<dbReference type="GO" id="GO:0005524">
    <property type="term" value="F:ATP binding"/>
    <property type="evidence" value="ECO:0007669"/>
    <property type="project" value="UniProtKB-KW"/>
</dbReference>
<protein>
    <recommendedName>
        <fullName evidence="4">Tryptophan--tRNA ligase, cytoplasmic</fullName>
        <ecNumber evidence="3">6.1.1.2</ecNumber>
    </recommendedName>
    <alternativeName>
        <fullName evidence="11">Tryptophanyl-tRNA synthetase</fullName>
    </alternativeName>
</protein>
<dbReference type="NCBIfam" id="TIGR00233">
    <property type="entry name" value="trpS"/>
    <property type="match status" value="1"/>
</dbReference>
<dbReference type="OrthoDB" id="10261385at2759"/>
<dbReference type="KEGG" id="olu:OSTLU_32113"/>
<dbReference type="PROSITE" id="PS00178">
    <property type="entry name" value="AA_TRNA_LIGASE_I"/>
    <property type="match status" value="1"/>
</dbReference>
<keyword evidence="7 13" id="KW-0547">Nucleotide-binding</keyword>
<dbReference type="PRINTS" id="PR01039">
    <property type="entry name" value="TRNASYNTHTRP"/>
</dbReference>
<name>A4RYQ7_OSTLU</name>
<evidence type="ECO:0000256" key="6">
    <source>
        <dbReference type="ARBA" id="ARBA00022598"/>
    </source>
</evidence>
<evidence type="ECO:0000256" key="12">
    <source>
        <dbReference type="ARBA" id="ARBA00049929"/>
    </source>
</evidence>
<dbReference type="GO" id="GO:0009791">
    <property type="term" value="P:post-embryonic development"/>
    <property type="evidence" value="ECO:0007669"/>
    <property type="project" value="UniProtKB-ARBA"/>
</dbReference>
<evidence type="ECO:0000256" key="1">
    <source>
        <dbReference type="ARBA" id="ARBA00004496"/>
    </source>
</evidence>
<evidence type="ECO:0000256" key="5">
    <source>
        <dbReference type="ARBA" id="ARBA00022490"/>
    </source>
</evidence>
<keyword evidence="10 13" id="KW-0030">Aminoacyl-tRNA synthetase</keyword>